<keyword evidence="2 3" id="KW-0548">Nucleotidyltransferase</keyword>
<accession>A0ABR8N9I0</accession>
<protein>
    <submittedName>
        <fullName evidence="3">2-C-methyl-D-erythritol 4-phosphate cytidylyltransferase</fullName>
    </submittedName>
</protein>
<name>A0ABR8N9I0_9ACTN</name>
<sequence length="197" mass="20437">MDDAGRGPWDDVPRGLGLVLDEDRGALPYTLIHGEALVACAAWALGESGVDILDASVSWEGLVESEEDLVLHDALCPMTPPAFIAACLERARETGRPVVGIRPVTDTVKVVADGAAGQVVGETLDRDALVAVASPLVVPAAVLASLERWPSSDLARAVADLAAAGHEVETLEAPPEGRRVSSPDDVRLLDALTAPLG</sequence>
<evidence type="ECO:0000256" key="1">
    <source>
        <dbReference type="ARBA" id="ARBA00022679"/>
    </source>
</evidence>
<dbReference type="RefSeq" id="WP_191194533.1">
    <property type="nucleotide sequence ID" value="NZ_JACXYZ010000001.1"/>
</dbReference>
<reference evidence="3 4" key="1">
    <citation type="submission" date="2020-09" db="EMBL/GenBank/DDBJ databases">
        <title>novel species in genus Nocardioides.</title>
        <authorList>
            <person name="Zhang G."/>
        </authorList>
    </citation>
    <scope>NUCLEOTIDE SEQUENCE [LARGE SCALE GENOMIC DNA]</scope>
    <source>
        <strain evidence="3 4">KCTC 39551</strain>
    </source>
</reference>
<keyword evidence="1" id="KW-0808">Transferase</keyword>
<keyword evidence="4" id="KW-1185">Reference proteome</keyword>
<dbReference type="EMBL" id="JACXYZ010000001">
    <property type="protein sequence ID" value="MBD3924800.1"/>
    <property type="molecule type" value="Genomic_DNA"/>
</dbReference>
<gene>
    <name evidence="3" type="ORF">IEZ26_09240</name>
</gene>
<organism evidence="3 4">
    <name type="scientific">Nocardioides cavernae</name>
    <dbReference type="NCBI Taxonomy" id="1921566"/>
    <lineage>
        <taxon>Bacteria</taxon>
        <taxon>Bacillati</taxon>
        <taxon>Actinomycetota</taxon>
        <taxon>Actinomycetes</taxon>
        <taxon>Propionibacteriales</taxon>
        <taxon>Nocardioidaceae</taxon>
        <taxon>Nocardioides</taxon>
    </lineage>
</organism>
<dbReference type="GO" id="GO:0016779">
    <property type="term" value="F:nucleotidyltransferase activity"/>
    <property type="evidence" value="ECO:0007669"/>
    <property type="project" value="UniProtKB-KW"/>
</dbReference>
<dbReference type="SUPFAM" id="SSF53448">
    <property type="entry name" value="Nucleotide-diphospho-sugar transferases"/>
    <property type="match status" value="1"/>
</dbReference>
<evidence type="ECO:0000313" key="3">
    <source>
        <dbReference type="EMBL" id="MBD3924800.1"/>
    </source>
</evidence>
<proteinExistence type="predicted"/>
<dbReference type="Pfam" id="PF01128">
    <property type="entry name" value="IspD"/>
    <property type="match status" value="1"/>
</dbReference>
<evidence type="ECO:0000313" key="4">
    <source>
        <dbReference type="Proteomes" id="UP000618818"/>
    </source>
</evidence>
<dbReference type="InterPro" id="IPR034683">
    <property type="entry name" value="IspD/TarI"/>
</dbReference>
<dbReference type="InterPro" id="IPR029044">
    <property type="entry name" value="Nucleotide-diphossugar_trans"/>
</dbReference>
<dbReference type="Gene3D" id="3.90.550.10">
    <property type="entry name" value="Spore Coat Polysaccharide Biosynthesis Protein SpsA, Chain A"/>
    <property type="match status" value="1"/>
</dbReference>
<comment type="caution">
    <text evidence="3">The sequence shown here is derived from an EMBL/GenBank/DDBJ whole genome shotgun (WGS) entry which is preliminary data.</text>
</comment>
<dbReference type="Proteomes" id="UP000618818">
    <property type="component" value="Unassembled WGS sequence"/>
</dbReference>
<evidence type="ECO:0000256" key="2">
    <source>
        <dbReference type="ARBA" id="ARBA00022695"/>
    </source>
</evidence>